<dbReference type="Proteomes" id="UP001324115">
    <property type="component" value="Unassembled WGS sequence"/>
</dbReference>
<evidence type="ECO:0000313" key="2">
    <source>
        <dbReference type="EMBL" id="KAK4592407.1"/>
    </source>
</evidence>
<reference evidence="2 3" key="1">
    <citation type="journal article" date="2023" name="G3 (Bethesda)">
        <title>A haplotype-resolved chromosome-scale genome for Quercus rubra L. provides insights into the genetics of adaptive traits for red oak species.</title>
        <authorList>
            <person name="Kapoor B."/>
            <person name="Jenkins J."/>
            <person name="Schmutz J."/>
            <person name="Zhebentyayeva T."/>
            <person name="Kuelheim C."/>
            <person name="Coggeshall M."/>
            <person name="Heim C."/>
            <person name="Lasky J.R."/>
            <person name="Leites L."/>
            <person name="Islam-Faridi N."/>
            <person name="Romero-Severson J."/>
            <person name="DeLeo V.L."/>
            <person name="Lucas S.M."/>
            <person name="Lazic D."/>
            <person name="Gailing O."/>
            <person name="Carlson J."/>
            <person name="Staton M."/>
        </authorList>
    </citation>
    <scope>NUCLEOTIDE SEQUENCE [LARGE SCALE GENOMIC DNA]</scope>
    <source>
        <strain evidence="2">Pseudo-F2</strain>
    </source>
</reference>
<dbReference type="InterPro" id="IPR004314">
    <property type="entry name" value="Neprosin"/>
</dbReference>
<evidence type="ECO:0000313" key="3">
    <source>
        <dbReference type="Proteomes" id="UP001324115"/>
    </source>
</evidence>
<comment type="caution">
    <text evidence="2">The sequence shown here is derived from an EMBL/GenBank/DDBJ whole genome shotgun (WGS) entry which is preliminary data.</text>
</comment>
<accession>A0AAN7IZL2</accession>
<gene>
    <name evidence="2" type="ORF">RGQ29_016803</name>
</gene>
<name>A0AAN7IZL2_QUERU</name>
<dbReference type="InterPro" id="IPR025521">
    <property type="entry name" value="Neprosin_propep"/>
</dbReference>
<dbReference type="InterPro" id="IPR053168">
    <property type="entry name" value="Glutamic_endopeptidase"/>
</dbReference>
<keyword evidence="3" id="KW-1185">Reference proteome</keyword>
<dbReference type="PROSITE" id="PS52045">
    <property type="entry name" value="NEPROSIN_PEP_CD"/>
    <property type="match status" value="1"/>
</dbReference>
<organism evidence="2 3">
    <name type="scientific">Quercus rubra</name>
    <name type="common">Northern red oak</name>
    <name type="synonym">Quercus borealis</name>
    <dbReference type="NCBI Taxonomy" id="3512"/>
    <lineage>
        <taxon>Eukaryota</taxon>
        <taxon>Viridiplantae</taxon>
        <taxon>Streptophyta</taxon>
        <taxon>Embryophyta</taxon>
        <taxon>Tracheophyta</taxon>
        <taxon>Spermatophyta</taxon>
        <taxon>Magnoliopsida</taxon>
        <taxon>eudicotyledons</taxon>
        <taxon>Gunneridae</taxon>
        <taxon>Pentapetalae</taxon>
        <taxon>rosids</taxon>
        <taxon>fabids</taxon>
        <taxon>Fagales</taxon>
        <taxon>Fagaceae</taxon>
        <taxon>Quercus</taxon>
    </lineage>
</organism>
<protein>
    <recommendedName>
        <fullName evidence="1">Neprosin PEP catalytic domain-containing protein</fullName>
    </recommendedName>
</protein>
<dbReference type="PANTHER" id="PTHR31589:SF223">
    <property type="entry name" value="PROTEIN, PUTATIVE (DUF239)-RELATED"/>
    <property type="match status" value="1"/>
</dbReference>
<evidence type="ECO:0000259" key="1">
    <source>
        <dbReference type="PROSITE" id="PS52045"/>
    </source>
</evidence>
<dbReference type="PANTHER" id="PTHR31589">
    <property type="entry name" value="PROTEIN, PUTATIVE (DUF239)-RELATED-RELATED"/>
    <property type="match status" value="1"/>
</dbReference>
<feature type="domain" description="Neprosin PEP catalytic" evidence="1">
    <location>
        <begin position="129"/>
        <end position="379"/>
    </location>
</feature>
<dbReference type="AlphaFoldDB" id="A0AAN7IZL2"/>
<dbReference type="Pfam" id="PF14365">
    <property type="entry name" value="Neprosin_AP"/>
    <property type="match status" value="1"/>
</dbReference>
<sequence length="380" mass="42011">MDPFSPSSVPLKPNAGKEIILLSPNHKYGRKHFLPRLEANTEFGHIVDCIDINKQLAFDHPLLKDHKIQERPYFSKTTTKNTGLSRNRPSMIGLQQDACPSATVPIRRTTKADLIAIRSMSNNIYPQTTKVPNIHRAVIQMRTTKNHSYTGVIGNINVYNPVVKEGSSYAEMYVMNGADEKLNSITTGWMVSPGTYKGTPYSYFFTYWTIDGAQKTGCFNIRCPGFVQVDNRVYLGSAISNVSIPNGPQFEIGLSISKAKDGNWWLIKDQINIGYFPAAIFNNFAEPETVGWGGLAVSLPNGISPPMGSGIFPDDDYGHTSQFRAIQYRDSSGVLDGPHENTYDTIIDSPNCYLIDFHGYIGEHEGYTFGFGGPGGDCGI</sequence>
<dbReference type="EMBL" id="JAXUIC010000004">
    <property type="protein sequence ID" value="KAK4592407.1"/>
    <property type="molecule type" value="Genomic_DNA"/>
</dbReference>
<dbReference type="Gene3D" id="3.90.1320.10">
    <property type="entry name" value="Outer-capsid protein sigma 3, large lobe"/>
    <property type="match status" value="1"/>
</dbReference>
<proteinExistence type="predicted"/>
<dbReference type="Pfam" id="PF03080">
    <property type="entry name" value="Neprosin"/>
    <property type="match status" value="1"/>
</dbReference>